<proteinExistence type="predicted"/>
<sequence length="49" mass="5213">MYSEPTNLCASQVANPALALTLMAALRNFPEGLSNDNTRGYPKGCPSNI</sequence>
<dbReference type="EMBL" id="AP019301">
    <property type="protein sequence ID" value="BBH03752.1"/>
    <property type="molecule type" value="Genomic_DNA"/>
</dbReference>
<dbReference type="AlphaFoldDB" id="A0A4Y1RHJ5"/>
<protein>
    <submittedName>
        <fullName evidence="1">Uncharacterized protein</fullName>
    </submittedName>
</protein>
<evidence type="ECO:0000313" key="1">
    <source>
        <dbReference type="EMBL" id="BBH03752.1"/>
    </source>
</evidence>
<name>A0A4Y1RHJ5_PRUDU</name>
<gene>
    <name evidence="1" type="ORF">Prudu_014706</name>
</gene>
<reference evidence="1" key="1">
    <citation type="journal article" date="2019" name="Science">
        <title>Mutation of a bHLH transcription factor allowed almond domestication.</title>
        <authorList>
            <person name="Sanchez-Perez R."/>
            <person name="Pavan S."/>
            <person name="Mazzeo R."/>
            <person name="Moldovan C."/>
            <person name="Aiese Cigliano R."/>
            <person name="Del Cueto J."/>
            <person name="Ricciardi F."/>
            <person name="Lotti C."/>
            <person name="Ricciardi L."/>
            <person name="Dicenta F."/>
            <person name="Lopez-Marques R.L."/>
            <person name="Lindberg Moller B."/>
        </authorList>
    </citation>
    <scope>NUCLEOTIDE SEQUENCE</scope>
</reference>
<organism evidence="1">
    <name type="scientific">Prunus dulcis</name>
    <name type="common">Almond</name>
    <name type="synonym">Amygdalus dulcis</name>
    <dbReference type="NCBI Taxonomy" id="3755"/>
    <lineage>
        <taxon>Eukaryota</taxon>
        <taxon>Viridiplantae</taxon>
        <taxon>Streptophyta</taxon>
        <taxon>Embryophyta</taxon>
        <taxon>Tracheophyta</taxon>
        <taxon>Spermatophyta</taxon>
        <taxon>Magnoliopsida</taxon>
        <taxon>eudicotyledons</taxon>
        <taxon>Gunneridae</taxon>
        <taxon>Pentapetalae</taxon>
        <taxon>rosids</taxon>
        <taxon>fabids</taxon>
        <taxon>Rosales</taxon>
        <taxon>Rosaceae</taxon>
        <taxon>Amygdaloideae</taxon>
        <taxon>Amygdaleae</taxon>
        <taxon>Prunus</taxon>
    </lineage>
</organism>
<accession>A0A4Y1RHJ5</accession>